<dbReference type="Proteomes" id="UP000238350">
    <property type="component" value="Unassembled WGS sequence"/>
</dbReference>
<comment type="caution">
    <text evidence="2">The sequence shown here is derived from an EMBL/GenBank/DDBJ whole genome shotgun (WGS) entry which is preliminary data.</text>
</comment>
<feature type="compositionally biased region" description="Basic and acidic residues" evidence="1">
    <location>
        <begin position="153"/>
        <end position="164"/>
    </location>
</feature>
<dbReference type="EMBL" id="NDIQ01000022">
    <property type="protein sequence ID" value="PRT57055.1"/>
    <property type="molecule type" value="Genomic_DNA"/>
</dbReference>
<evidence type="ECO:0000313" key="3">
    <source>
        <dbReference type="Proteomes" id="UP000238350"/>
    </source>
</evidence>
<accession>A0A2T0FQ00</accession>
<feature type="compositionally biased region" description="Basic and acidic residues" evidence="1">
    <location>
        <begin position="81"/>
        <end position="97"/>
    </location>
</feature>
<keyword evidence="3" id="KW-1185">Reference proteome</keyword>
<organism evidence="2 3">
    <name type="scientific">Wickerhamiella sorbophila</name>
    <dbReference type="NCBI Taxonomy" id="45607"/>
    <lineage>
        <taxon>Eukaryota</taxon>
        <taxon>Fungi</taxon>
        <taxon>Dikarya</taxon>
        <taxon>Ascomycota</taxon>
        <taxon>Saccharomycotina</taxon>
        <taxon>Dipodascomycetes</taxon>
        <taxon>Dipodascales</taxon>
        <taxon>Trichomonascaceae</taxon>
        <taxon>Wickerhamiella</taxon>
    </lineage>
</organism>
<protein>
    <submittedName>
        <fullName evidence="2">Uncharacterized protein</fullName>
    </submittedName>
</protein>
<sequence>MGVPINTHSTYNSSAARNGPFGLRRYASGRPRTGSIQQVRLPARLNVNMTRWLSDNHRLPIISPIIDHDTGLPRPPTPPIRVDHPEPPLERQADYRLVRNPNNSGSYLVEAMSSPENAATPASDSSSVQRRRRRSISPRTRPELRRNNAVRYPRIENIDGRGLDQDEDDQAQGDIDRMREELMAVRRYWRSLAHSNQSTSDLPLLNREPNTTTGDPSPVQIAERDLPLPANVSSRVSCKVLKITGRPSRARPRRRDGIRRTHRFNLNDPPGQRAEELVVWARLFDSNSPDSSPSSPEGRHLLEEYYQDMDLESAIRGYETVDIANPSRHSRFPVSDERSSGHRHVRFVTDEDGRVRTIGPGQMH</sequence>
<feature type="region of interest" description="Disordered" evidence="1">
    <location>
        <begin position="68"/>
        <end position="169"/>
    </location>
</feature>
<reference evidence="2 3" key="1">
    <citation type="submission" date="2017-04" db="EMBL/GenBank/DDBJ databases">
        <title>Genome sequencing of [Candida] sorbophila.</title>
        <authorList>
            <person name="Ahn J.O."/>
        </authorList>
    </citation>
    <scope>NUCLEOTIDE SEQUENCE [LARGE SCALE GENOMIC DNA]</scope>
    <source>
        <strain evidence="2 3">DS02</strain>
    </source>
</reference>
<proteinExistence type="predicted"/>
<evidence type="ECO:0000313" key="2">
    <source>
        <dbReference type="EMBL" id="PRT57055.1"/>
    </source>
</evidence>
<feature type="region of interest" description="Disordered" evidence="1">
    <location>
        <begin position="196"/>
        <end position="218"/>
    </location>
</feature>
<dbReference type="GeneID" id="36518423"/>
<name>A0A2T0FQ00_9ASCO</name>
<gene>
    <name evidence="2" type="ORF">B9G98_04675</name>
</gene>
<evidence type="ECO:0000256" key="1">
    <source>
        <dbReference type="SAM" id="MobiDB-lite"/>
    </source>
</evidence>
<dbReference type="RefSeq" id="XP_024667000.1">
    <property type="nucleotide sequence ID" value="XM_024811232.1"/>
</dbReference>
<dbReference type="AlphaFoldDB" id="A0A2T0FQ00"/>